<evidence type="ECO:0000313" key="3">
    <source>
        <dbReference type="Proteomes" id="UP000199433"/>
    </source>
</evidence>
<dbReference type="Pfam" id="PF14493">
    <property type="entry name" value="HTH_40"/>
    <property type="match status" value="1"/>
</dbReference>
<protein>
    <submittedName>
        <fullName evidence="2">Uncharacterized protein YpbB</fullName>
    </submittedName>
</protein>
<proteinExistence type="predicted"/>
<dbReference type="STRING" id="426701.SAMN04488098_102111"/>
<evidence type="ECO:0000313" key="2">
    <source>
        <dbReference type="EMBL" id="SDK28377.1"/>
    </source>
</evidence>
<sequence>MTEMFELNYINYLFSEKTSVTLRQMELIAEGKRTPSTLFTAEKNQLQALFLSSLSLSKSEWVDRMKKLSDLGWLTQEEGRYQITPSGQQSKEAFILNYPLLNCTLEMSDALTRKAFWHWFIFVTQILSEFSYGNKGYIPYISDRLTQNRIKKWLAEQGFPQKPLAFMWADEIKAFLETLPDELGTFIVNQMIGHNYEGMTKRQTAEKHGMTSLEVLLTTEILMDRLSRFFEESDLLKSLWDTVHKSCHYGLSDSAYRSMTFLMNGSSIHSTAAIRKLKENTVKEHVLEAVLISKYTGYKPLIPKEVYDQLRKLFLSEPSLSYAQAQQEIQQLEFFWYRLVEIERIRGCL</sequence>
<dbReference type="Proteomes" id="UP000199433">
    <property type="component" value="Unassembled WGS sequence"/>
</dbReference>
<reference evidence="3" key="1">
    <citation type="submission" date="2016-10" db="EMBL/GenBank/DDBJ databases">
        <authorList>
            <person name="Varghese N."/>
            <person name="Submissions S."/>
        </authorList>
    </citation>
    <scope>NUCLEOTIDE SEQUENCE [LARGE SCALE GENOMIC DNA]</scope>
    <source>
        <strain evidence="3">DSM 19181</strain>
    </source>
</reference>
<organism evidence="2 3">
    <name type="scientific">Alkalibacterium thalassium</name>
    <dbReference type="NCBI Taxonomy" id="426701"/>
    <lineage>
        <taxon>Bacteria</taxon>
        <taxon>Bacillati</taxon>
        <taxon>Bacillota</taxon>
        <taxon>Bacilli</taxon>
        <taxon>Lactobacillales</taxon>
        <taxon>Carnobacteriaceae</taxon>
        <taxon>Alkalibacterium</taxon>
    </lineage>
</organism>
<accession>A0A1G9AM49</accession>
<dbReference type="EMBL" id="FNFK01000021">
    <property type="protein sequence ID" value="SDK28377.1"/>
    <property type="molecule type" value="Genomic_DNA"/>
</dbReference>
<evidence type="ECO:0000259" key="1">
    <source>
        <dbReference type="Pfam" id="PF14493"/>
    </source>
</evidence>
<dbReference type="OrthoDB" id="2168040at2"/>
<gene>
    <name evidence="2" type="ORF">SAMN04488098_102111</name>
</gene>
<dbReference type="AlphaFoldDB" id="A0A1G9AM49"/>
<dbReference type="RefSeq" id="WP_091266778.1">
    <property type="nucleotide sequence ID" value="NZ_FNFK01000021.1"/>
</dbReference>
<name>A0A1G9AM49_9LACT</name>
<feature type="domain" description="Helicase Helix-turn-helix" evidence="1">
    <location>
        <begin position="256"/>
        <end position="340"/>
    </location>
</feature>
<keyword evidence="3" id="KW-1185">Reference proteome</keyword>
<dbReference type="InterPro" id="IPR029491">
    <property type="entry name" value="Helicase_HTH"/>
</dbReference>